<protein>
    <recommendedName>
        <fullName evidence="4">Secreted protein</fullName>
    </recommendedName>
</protein>
<comment type="caution">
    <text evidence="2">The sequence shown here is derived from an EMBL/GenBank/DDBJ whole genome shotgun (WGS) entry which is preliminary data.</text>
</comment>
<dbReference type="Proteomes" id="UP000655366">
    <property type="component" value="Unassembled WGS sequence"/>
</dbReference>
<evidence type="ECO:0000313" key="3">
    <source>
        <dbReference type="Proteomes" id="UP000655366"/>
    </source>
</evidence>
<evidence type="ECO:0008006" key="4">
    <source>
        <dbReference type="Google" id="ProtNLM"/>
    </source>
</evidence>
<sequence length="158" mass="16986">MRVLLNIGLVVLSFVFATTLFASSAQADGSTGENIDWGDSCVDSSGWQRIEGASYWGNVPASVPDDPYQYDFKFVCQTSGDDFATVCLANAASKCTEAAHGQLVNWYRSLKFSSAPVWSFLSGPTCIYSEKPRDILAEIAAGIEHEFQNSPVAPATVG</sequence>
<name>A0A931GAA9_9MICC</name>
<feature type="non-terminal residue" evidence="2">
    <location>
        <position position="158"/>
    </location>
</feature>
<organism evidence="2 3">
    <name type="scientific">Arthrobacter terrae</name>
    <dbReference type="NCBI Taxonomy" id="2935737"/>
    <lineage>
        <taxon>Bacteria</taxon>
        <taxon>Bacillati</taxon>
        <taxon>Actinomycetota</taxon>
        <taxon>Actinomycetes</taxon>
        <taxon>Micrococcales</taxon>
        <taxon>Micrococcaceae</taxon>
        <taxon>Arthrobacter</taxon>
    </lineage>
</organism>
<keyword evidence="1" id="KW-0732">Signal</keyword>
<feature type="signal peptide" evidence="1">
    <location>
        <begin position="1"/>
        <end position="27"/>
    </location>
</feature>
<dbReference type="EMBL" id="JADNYM010000055">
    <property type="protein sequence ID" value="MBG0741854.1"/>
    <property type="molecule type" value="Genomic_DNA"/>
</dbReference>
<reference evidence="2 3" key="1">
    <citation type="submission" date="2020-11" db="EMBL/GenBank/DDBJ databases">
        <title>Arthrobacter antarcticus sp. nov., isolated from Antarctic Soil.</title>
        <authorList>
            <person name="Li J."/>
        </authorList>
    </citation>
    <scope>NUCLEOTIDE SEQUENCE [LARGE SCALE GENOMIC DNA]</scope>
    <source>
        <strain evidence="2 3">Z1-20</strain>
    </source>
</reference>
<proteinExistence type="predicted"/>
<evidence type="ECO:0000256" key="1">
    <source>
        <dbReference type="SAM" id="SignalP"/>
    </source>
</evidence>
<feature type="chain" id="PRO_5037634216" description="Secreted protein" evidence="1">
    <location>
        <begin position="28"/>
        <end position="158"/>
    </location>
</feature>
<gene>
    <name evidence="2" type="ORF">IV500_21125</name>
</gene>
<dbReference type="AlphaFoldDB" id="A0A931GAA9"/>
<keyword evidence="3" id="KW-1185">Reference proteome</keyword>
<accession>A0A931GAA9</accession>
<evidence type="ECO:0000313" key="2">
    <source>
        <dbReference type="EMBL" id="MBG0741854.1"/>
    </source>
</evidence>